<accession>A0A0A1WIV0</accession>
<dbReference type="AlphaFoldDB" id="A0A0A1WIV0"/>
<evidence type="ECO:0000313" key="2">
    <source>
        <dbReference type="EMBL" id="JAC98449.1"/>
    </source>
</evidence>
<evidence type="ECO:0000256" key="1">
    <source>
        <dbReference type="SAM" id="MobiDB-lite"/>
    </source>
</evidence>
<feature type="compositionally biased region" description="Low complexity" evidence="1">
    <location>
        <begin position="26"/>
        <end position="36"/>
    </location>
</feature>
<feature type="compositionally biased region" description="Basic residues" evidence="1">
    <location>
        <begin position="10"/>
        <end position="19"/>
    </location>
</feature>
<sequence>KIKTTTTKYYRNKNKNRSYNKRETTKNPTTTTKPTKQQLQISPCAYDELIFLVQQARKIAKKYYFSQIETTSPSNNTTAANELSENFRISFSLKIRYCKNSSNLLYITHKHLHIKH</sequence>
<reference evidence="2" key="2">
    <citation type="journal article" date="2015" name="Gigascience">
        <title>Reconstructing a comprehensive transcriptome assembly of a white-pupal translocated strain of the pest fruit fly Bactrocera cucurbitae.</title>
        <authorList>
            <person name="Sim S.B."/>
            <person name="Calla B."/>
            <person name="Hall B."/>
            <person name="DeRego T."/>
            <person name="Geib S.M."/>
        </authorList>
    </citation>
    <scope>NUCLEOTIDE SEQUENCE</scope>
</reference>
<name>A0A0A1WIV0_ZEUCU</name>
<proteinExistence type="predicted"/>
<gene>
    <name evidence="2" type="primary">SYNE3</name>
    <name evidence="2" type="ORF">g.37968</name>
</gene>
<feature type="region of interest" description="Disordered" evidence="1">
    <location>
        <begin position="1"/>
        <end position="36"/>
    </location>
</feature>
<dbReference type="EMBL" id="GBXI01015842">
    <property type="protein sequence ID" value="JAC98449.1"/>
    <property type="molecule type" value="Transcribed_RNA"/>
</dbReference>
<organism evidence="2">
    <name type="scientific">Zeugodacus cucurbitae</name>
    <name type="common">Melon fruit fly</name>
    <name type="synonym">Bactrocera cucurbitae</name>
    <dbReference type="NCBI Taxonomy" id="28588"/>
    <lineage>
        <taxon>Eukaryota</taxon>
        <taxon>Metazoa</taxon>
        <taxon>Ecdysozoa</taxon>
        <taxon>Arthropoda</taxon>
        <taxon>Hexapoda</taxon>
        <taxon>Insecta</taxon>
        <taxon>Pterygota</taxon>
        <taxon>Neoptera</taxon>
        <taxon>Endopterygota</taxon>
        <taxon>Diptera</taxon>
        <taxon>Brachycera</taxon>
        <taxon>Muscomorpha</taxon>
        <taxon>Tephritoidea</taxon>
        <taxon>Tephritidae</taxon>
        <taxon>Zeugodacus</taxon>
        <taxon>Zeugodacus</taxon>
    </lineage>
</organism>
<protein>
    <submittedName>
        <fullName evidence="2">Nesprin-3</fullName>
    </submittedName>
</protein>
<reference evidence="2" key="1">
    <citation type="submission" date="2014-11" db="EMBL/GenBank/DDBJ databases">
        <authorList>
            <person name="Geib S."/>
        </authorList>
    </citation>
    <scope>NUCLEOTIDE SEQUENCE</scope>
</reference>
<feature type="non-terminal residue" evidence="2">
    <location>
        <position position="1"/>
    </location>
</feature>